<keyword evidence="5 9" id="KW-0418">Kinase</keyword>
<feature type="domain" description="PAS" evidence="7">
    <location>
        <begin position="142"/>
        <end position="212"/>
    </location>
</feature>
<dbReference type="InterPro" id="IPR013655">
    <property type="entry name" value="PAS_fold_3"/>
</dbReference>
<dbReference type="Gene3D" id="2.10.70.100">
    <property type="match status" value="1"/>
</dbReference>
<dbReference type="GO" id="GO:0006355">
    <property type="term" value="P:regulation of DNA-templated transcription"/>
    <property type="evidence" value="ECO:0007669"/>
    <property type="project" value="InterPro"/>
</dbReference>
<dbReference type="SUPFAM" id="SSF47384">
    <property type="entry name" value="Homodimeric domain of signal transducing histidine kinase"/>
    <property type="match status" value="1"/>
</dbReference>
<feature type="domain" description="PAC" evidence="8">
    <location>
        <begin position="82"/>
        <end position="134"/>
    </location>
</feature>
<dbReference type="PRINTS" id="PR00344">
    <property type="entry name" value="BCTRLSENSOR"/>
</dbReference>
<keyword evidence="3" id="KW-0597">Phosphoprotein</keyword>
<evidence type="ECO:0000256" key="5">
    <source>
        <dbReference type="ARBA" id="ARBA00022777"/>
    </source>
</evidence>
<dbReference type="NCBIfam" id="TIGR00229">
    <property type="entry name" value="sensory_box"/>
    <property type="match status" value="1"/>
</dbReference>
<accession>A0A7L5JPF8</accession>
<dbReference type="SMART" id="SM00387">
    <property type="entry name" value="HATPase_c"/>
    <property type="match status" value="1"/>
</dbReference>
<evidence type="ECO:0000313" key="12">
    <source>
        <dbReference type="Proteomes" id="UP000509513"/>
    </source>
</evidence>
<dbReference type="SUPFAM" id="SSF55874">
    <property type="entry name" value="ATPase domain of HSP90 chaperone/DNA topoisomerase II/histidine kinase"/>
    <property type="match status" value="1"/>
</dbReference>
<dbReference type="Proteomes" id="UP000509513">
    <property type="component" value="Chromosome"/>
</dbReference>
<dbReference type="Proteomes" id="UP000305417">
    <property type="component" value="Unassembled WGS sequence"/>
</dbReference>
<protein>
    <recommendedName>
        <fullName evidence="2">histidine kinase</fullName>
        <ecNumber evidence="2">2.7.13.3</ecNumber>
    </recommendedName>
</protein>
<dbReference type="InterPro" id="IPR052162">
    <property type="entry name" value="Sensor_kinase/Photoreceptor"/>
</dbReference>
<dbReference type="PROSITE" id="PS50112">
    <property type="entry name" value="PAS"/>
    <property type="match status" value="1"/>
</dbReference>
<gene>
    <name evidence="9" type="ORF">ACBT_1165</name>
    <name evidence="10" type="ORF">FE247_06975</name>
</gene>
<dbReference type="Pfam" id="PF08447">
    <property type="entry name" value="PAS_3"/>
    <property type="match status" value="1"/>
</dbReference>
<comment type="catalytic activity">
    <reaction evidence="1">
        <text>ATP + protein L-histidine = ADP + protein N-phospho-L-histidine.</text>
        <dbReference type="EC" id="2.7.13.3"/>
    </reaction>
</comment>
<dbReference type="Gene3D" id="3.30.450.20">
    <property type="entry name" value="PAS domain"/>
    <property type="match status" value="2"/>
</dbReference>
<dbReference type="Pfam" id="PF00989">
    <property type="entry name" value="PAS"/>
    <property type="match status" value="1"/>
</dbReference>
<dbReference type="EC" id="2.7.13.3" evidence="2"/>
<reference evidence="9 12" key="2">
    <citation type="submission" date="2020-05" db="EMBL/GenBank/DDBJ databases">
        <title>Complete genome sequencing of Campylobacter and Arcobacter type strains.</title>
        <authorList>
            <person name="Miller W.G."/>
            <person name="Yee E."/>
        </authorList>
    </citation>
    <scope>NUCLEOTIDE SEQUENCE [LARGE SCALE GENOMIC DNA]</scope>
    <source>
        <strain evidence="9 12">LMG 21996</strain>
    </source>
</reference>
<dbReference type="OrthoDB" id="5342498at2"/>
<dbReference type="InterPro" id="IPR036890">
    <property type="entry name" value="HATPase_C_sf"/>
</dbReference>
<evidence type="ECO:0000256" key="4">
    <source>
        <dbReference type="ARBA" id="ARBA00022679"/>
    </source>
</evidence>
<dbReference type="InterPro" id="IPR004358">
    <property type="entry name" value="Sig_transdc_His_kin-like_C"/>
</dbReference>
<dbReference type="InterPro" id="IPR003594">
    <property type="entry name" value="HATPase_dom"/>
</dbReference>
<evidence type="ECO:0000256" key="1">
    <source>
        <dbReference type="ARBA" id="ARBA00000085"/>
    </source>
</evidence>
<dbReference type="CDD" id="cd00130">
    <property type="entry name" value="PAS"/>
    <property type="match status" value="1"/>
</dbReference>
<dbReference type="PROSITE" id="PS50113">
    <property type="entry name" value="PAC"/>
    <property type="match status" value="1"/>
</dbReference>
<dbReference type="InterPro" id="IPR000700">
    <property type="entry name" value="PAS-assoc_C"/>
</dbReference>
<reference evidence="10 11" key="1">
    <citation type="submission" date="2019-05" db="EMBL/GenBank/DDBJ databases">
        <title>Arcobacter cibarius and Arcobacter thereius providing challenges in identification an antibiotic susceptibility and Quinolone resistance.</title>
        <authorList>
            <person name="Busch A."/>
            <person name="Hanel I."/>
            <person name="Hotzel H."/>
            <person name="Tomaso H."/>
        </authorList>
    </citation>
    <scope>NUCLEOTIDE SEQUENCE [LARGE SCALE GENOMIC DNA]</scope>
    <source>
        <strain evidence="10 11">16CS0831-2</strain>
    </source>
</reference>
<dbReference type="Gene3D" id="3.30.565.10">
    <property type="entry name" value="Histidine kinase-like ATPase, C-terminal domain"/>
    <property type="match status" value="1"/>
</dbReference>
<dbReference type="InterPro" id="IPR005467">
    <property type="entry name" value="His_kinase_dom"/>
</dbReference>
<evidence type="ECO:0000313" key="11">
    <source>
        <dbReference type="Proteomes" id="UP000305417"/>
    </source>
</evidence>
<evidence type="ECO:0000259" key="7">
    <source>
        <dbReference type="PROSITE" id="PS50112"/>
    </source>
</evidence>
<dbReference type="InterPro" id="IPR000014">
    <property type="entry name" value="PAS"/>
</dbReference>
<dbReference type="PANTHER" id="PTHR43304:SF1">
    <property type="entry name" value="PAC DOMAIN-CONTAINING PROTEIN"/>
    <property type="match status" value="1"/>
</dbReference>
<evidence type="ECO:0000259" key="6">
    <source>
        <dbReference type="PROSITE" id="PS50109"/>
    </source>
</evidence>
<dbReference type="SMART" id="SM00091">
    <property type="entry name" value="PAS"/>
    <property type="match status" value="2"/>
</dbReference>
<evidence type="ECO:0000259" key="8">
    <source>
        <dbReference type="PROSITE" id="PS50113"/>
    </source>
</evidence>
<dbReference type="Pfam" id="PF02518">
    <property type="entry name" value="HATPase_c"/>
    <property type="match status" value="1"/>
</dbReference>
<proteinExistence type="predicted"/>
<sequence length="503" mass="58810">MDLDYYKEKLEQLQKLTKTGFWELDLRTNTIIYSNEIYNILEIDKENFNHSYENFLDIVHPEDRDRVNSFFFHSFKNVGKDSTITHKVFTKSGKLKYLEQRYQIKFDENKNPIASFGTTQDISEQEYYKQKLKEDLIKIEDHQNELEAIFNNTIDGLAIIDLNTNFLKVNKTYCDITGLTEEELLSTNCIEITAPEYREESLKSFEKFLLTNEPKPLEKICKIKDRKVEVILYPYRINENHIMVNMKDISRDKLIQEQSRLISMGEMVGNIAHQWRQPLSIITSIASSITILNNLNKLPKENLNTDMEKIMEQSRYLSDTIDDFRNFIVNATDLENISIVNTIKKSLSLVDSAIKMNKIRVVTDFQDDLIISGFQNELIQSFINIINNAKDALIQNVENSKDRLILICTKEFGNRLRVGIKDSGKGIDEEILDRIFEPYFTTKHQSFGTGIGLAMSHKFLTQRHKCTIEVNNTTFKFKDNEYKGAYFIIFFEDNLNLENLKKA</sequence>
<name>A0A7L5JPF8_9BACT</name>
<evidence type="ECO:0000256" key="3">
    <source>
        <dbReference type="ARBA" id="ARBA00022553"/>
    </source>
</evidence>
<dbReference type="SUPFAM" id="SSF55785">
    <property type="entry name" value="PYP-like sensor domain (PAS domain)"/>
    <property type="match status" value="2"/>
</dbReference>
<keyword evidence="4" id="KW-0808">Transferase</keyword>
<dbReference type="GO" id="GO:0000155">
    <property type="term" value="F:phosphorelay sensor kinase activity"/>
    <property type="evidence" value="ECO:0007669"/>
    <property type="project" value="InterPro"/>
</dbReference>
<dbReference type="PROSITE" id="PS50109">
    <property type="entry name" value="HIS_KIN"/>
    <property type="match status" value="1"/>
</dbReference>
<dbReference type="KEGG" id="acib:ACBT_1165"/>
<dbReference type="Gene3D" id="1.10.287.130">
    <property type="match status" value="1"/>
</dbReference>
<dbReference type="PANTHER" id="PTHR43304">
    <property type="entry name" value="PHYTOCHROME-LIKE PROTEIN CPH1"/>
    <property type="match status" value="1"/>
</dbReference>
<organism evidence="9 12">
    <name type="scientific">Aliarcobacter cibarius</name>
    <dbReference type="NCBI Taxonomy" id="255507"/>
    <lineage>
        <taxon>Bacteria</taxon>
        <taxon>Pseudomonadati</taxon>
        <taxon>Campylobacterota</taxon>
        <taxon>Epsilonproteobacteria</taxon>
        <taxon>Campylobacterales</taxon>
        <taxon>Arcobacteraceae</taxon>
        <taxon>Aliarcobacter</taxon>
    </lineage>
</organism>
<dbReference type="InterPro" id="IPR035965">
    <property type="entry name" value="PAS-like_dom_sf"/>
</dbReference>
<dbReference type="InterPro" id="IPR013767">
    <property type="entry name" value="PAS_fold"/>
</dbReference>
<keyword evidence="11" id="KW-1185">Reference proteome</keyword>
<dbReference type="EMBL" id="CP054051">
    <property type="protein sequence ID" value="QKJ27075.1"/>
    <property type="molecule type" value="Genomic_DNA"/>
</dbReference>
<evidence type="ECO:0000313" key="10">
    <source>
        <dbReference type="EMBL" id="TLS98591.1"/>
    </source>
</evidence>
<evidence type="ECO:0000256" key="2">
    <source>
        <dbReference type="ARBA" id="ARBA00012438"/>
    </source>
</evidence>
<dbReference type="AlphaFoldDB" id="A0A7L5JPF8"/>
<feature type="domain" description="Histidine kinase" evidence="6">
    <location>
        <begin position="270"/>
        <end position="495"/>
    </location>
</feature>
<dbReference type="InterPro" id="IPR036097">
    <property type="entry name" value="HisK_dim/P_sf"/>
</dbReference>
<dbReference type="RefSeq" id="WP_024776013.1">
    <property type="nucleotide sequence ID" value="NZ_CP054051.1"/>
</dbReference>
<evidence type="ECO:0000313" key="9">
    <source>
        <dbReference type="EMBL" id="QKJ27075.1"/>
    </source>
</evidence>
<dbReference type="EMBL" id="VBUC01000014">
    <property type="protein sequence ID" value="TLS98591.1"/>
    <property type="molecule type" value="Genomic_DNA"/>
</dbReference>